<dbReference type="PANTHER" id="PTHR43155:SF2">
    <property type="entry name" value="CYCLIC DI-GMP PHOSPHODIESTERASE PA4108"/>
    <property type="match status" value="1"/>
</dbReference>
<organism evidence="3 4">
    <name type="scientific">Deinococcus radiopugnans ATCC 19172</name>
    <dbReference type="NCBI Taxonomy" id="585398"/>
    <lineage>
        <taxon>Bacteria</taxon>
        <taxon>Thermotogati</taxon>
        <taxon>Deinococcota</taxon>
        <taxon>Deinococci</taxon>
        <taxon>Deinococcales</taxon>
        <taxon>Deinococcaceae</taxon>
        <taxon>Deinococcus</taxon>
    </lineage>
</organism>
<dbReference type="InterPro" id="IPR037522">
    <property type="entry name" value="HD_GYP_dom"/>
</dbReference>
<dbReference type="CDD" id="cd00077">
    <property type="entry name" value="HDc"/>
    <property type="match status" value="1"/>
</dbReference>
<dbReference type="AlphaFoldDB" id="A0A5C4Y6C1"/>
<dbReference type="Proteomes" id="UP000629870">
    <property type="component" value="Unassembled WGS sequence"/>
</dbReference>
<sequence length="222" mass="24998">MSRKWVPWNNPTRKVWNVEPSDHALLIETTVQEVNAWTMKVVGRACTEHDRRVMDLSLKLAEAAGLLQTERDVCQIVWAALLHDIGKAAISTRILDKPGALTPAEFKIIQQHPSLGHRLARTAPRADDEILGAILHHHERWDGEGYPLGLIGESIPLLARVIKVTDVYDALVSDRPYRAAWTADEATTYLLQHSGTAFDPRLIQIFAYRVLPQQQHPGFPLD</sequence>
<dbReference type="EMBL" id="JACHEW010000006">
    <property type="protein sequence ID" value="MBB6016399.1"/>
    <property type="molecule type" value="Genomic_DNA"/>
</dbReference>
<dbReference type="OrthoDB" id="9798833at2"/>
<dbReference type="Proteomes" id="UP000313988">
    <property type="component" value="Unassembled WGS sequence"/>
</dbReference>
<dbReference type="Gene3D" id="1.10.3210.10">
    <property type="entry name" value="Hypothetical protein af1432"/>
    <property type="match status" value="1"/>
</dbReference>
<protein>
    <submittedName>
        <fullName evidence="2 3">HD-GYP domain-containing protein</fullName>
    </submittedName>
</protein>
<name>A0A5C4Y6C1_9DEIO</name>
<dbReference type="Pfam" id="PF13487">
    <property type="entry name" value="HD_5"/>
    <property type="match status" value="1"/>
</dbReference>
<evidence type="ECO:0000259" key="1">
    <source>
        <dbReference type="PROSITE" id="PS51832"/>
    </source>
</evidence>
<gene>
    <name evidence="3" type="ORF">FHR04_09320</name>
    <name evidence="2" type="ORF">HNQ04_001642</name>
</gene>
<evidence type="ECO:0000313" key="3">
    <source>
        <dbReference type="EMBL" id="TNM71360.1"/>
    </source>
</evidence>
<dbReference type="EMBL" id="VDMO01000008">
    <property type="protein sequence ID" value="TNM71360.1"/>
    <property type="molecule type" value="Genomic_DNA"/>
</dbReference>
<comment type="caution">
    <text evidence="3">The sequence shown here is derived from an EMBL/GenBank/DDBJ whole genome shotgun (WGS) entry which is preliminary data.</text>
</comment>
<proteinExistence type="predicted"/>
<reference evidence="2 5" key="2">
    <citation type="submission" date="2020-08" db="EMBL/GenBank/DDBJ databases">
        <title>Genomic Encyclopedia of Type Strains, Phase IV (KMG-IV): sequencing the most valuable type-strain genomes for metagenomic binning, comparative biology and taxonomic classification.</title>
        <authorList>
            <person name="Goeker M."/>
        </authorList>
    </citation>
    <scope>NUCLEOTIDE SEQUENCE [LARGE SCALE GENOMIC DNA]</scope>
    <source>
        <strain evidence="2 5">DSM 12027</strain>
    </source>
</reference>
<feature type="domain" description="HD-GYP" evidence="1">
    <location>
        <begin position="24"/>
        <end position="222"/>
    </location>
</feature>
<dbReference type="PROSITE" id="PS51832">
    <property type="entry name" value="HD_GYP"/>
    <property type="match status" value="1"/>
</dbReference>
<dbReference type="RefSeq" id="WP_052195130.1">
    <property type="nucleotide sequence ID" value="NZ_JACHEW010000006.1"/>
</dbReference>
<keyword evidence="5" id="KW-1185">Reference proteome</keyword>
<evidence type="ECO:0000313" key="5">
    <source>
        <dbReference type="Proteomes" id="UP000629870"/>
    </source>
</evidence>
<dbReference type="SMART" id="SM00471">
    <property type="entry name" value="HDc"/>
    <property type="match status" value="1"/>
</dbReference>
<dbReference type="InterPro" id="IPR003607">
    <property type="entry name" value="HD/PDEase_dom"/>
</dbReference>
<reference evidence="3 4" key="1">
    <citation type="submission" date="2019-06" db="EMBL/GenBank/DDBJ databases">
        <title>Genome sequence of Deinococcus radiopugnans ATCC 19172.</title>
        <authorList>
            <person name="Maclea K.S."/>
            <person name="Maynard C.R."/>
        </authorList>
    </citation>
    <scope>NUCLEOTIDE SEQUENCE [LARGE SCALE GENOMIC DNA]</scope>
    <source>
        <strain evidence="3 4">ATCC 19172</strain>
    </source>
</reference>
<accession>A0A5C4Y6C1</accession>
<dbReference type="SUPFAM" id="SSF109604">
    <property type="entry name" value="HD-domain/PDEase-like"/>
    <property type="match status" value="1"/>
</dbReference>
<evidence type="ECO:0000313" key="2">
    <source>
        <dbReference type="EMBL" id="MBB6016399.1"/>
    </source>
</evidence>
<evidence type="ECO:0000313" key="4">
    <source>
        <dbReference type="Proteomes" id="UP000313988"/>
    </source>
</evidence>
<dbReference type="PANTHER" id="PTHR43155">
    <property type="entry name" value="CYCLIC DI-GMP PHOSPHODIESTERASE PA4108-RELATED"/>
    <property type="match status" value="1"/>
</dbReference>